<feature type="chain" id="PRO_5011008684" evidence="1">
    <location>
        <begin position="23"/>
        <end position="293"/>
    </location>
</feature>
<organism evidence="2 3">
    <name type="scientific">Clohesyomyces aquaticus</name>
    <dbReference type="NCBI Taxonomy" id="1231657"/>
    <lineage>
        <taxon>Eukaryota</taxon>
        <taxon>Fungi</taxon>
        <taxon>Dikarya</taxon>
        <taxon>Ascomycota</taxon>
        <taxon>Pezizomycotina</taxon>
        <taxon>Dothideomycetes</taxon>
        <taxon>Pleosporomycetidae</taxon>
        <taxon>Pleosporales</taxon>
        <taxon>Lindgomycetaceae</taxon>
        <taxon>Clohesyomyces</taxon>
    </lineage>
</organism>
<name>A0A1Y1ZZM5_9PLEO</name>
<sequence>MPPRKILLQRTAIPWLMVTLLGQTVNPGSIVRRHLLKDEKVLRQAGRGNTLAQIDTVITRLHVQFFEYHQVEFLGMHFARDGPSITATEGSASRQARHSETFSINFNNTIPNNTKGGIIGSHWITVRVQHTEYILVYDSLSGHLQHARDAVLHQILNNFARSQNEGVLTTLDNKWTIVDDVYPKQTNLYDCVTFAACAAVDLGAKREAGKSKTRYHVKAWLKVVRTILEAMRAWLPSTPITSYKDDATFIRTRMKHVYTSSSTDVKDTGKLAMLMLPINGANQDGNIWGGRIW</sequence>
<dbReference type="Proteomes" id="UP000193144">
    <property type="component" value="Unassembled WGS sequence"/>
</dbReference>
<keyword evidence="1" id="KW-0732">Signal</keyword>
<gene>
    <name evidence="2" type="ORF">BCR34DRAFT_584893</name>
</gene>
<dbReference type="SUPFAM" id="SSF54001">
    <property type="entry name" value="Cysteine proteinases"/>
    <property type="match status" value="1"/>
</dbReference>
<proteinExistence type="predicted"/>
<evidence type="ECO:0000256" key="1">
    <source>
        <dbReference type="SAM" id="SignalP"/>
    </source>
</evidence>
<reference evidence="2 3" key="1">
    <citation type="submission" date="2016-07" db="EMBL/GenBank/DDBJ databases">
        <title>Pervasive Adenine N6-methylation of Active Genes in Fungi.</title>
        <authorList>
            <consortium name="DOE Joint Genome Institute"/>
            <person name="Mondo S.J."/>
            <person name="Dannebaum R.O."/>
            <person name="Kuo R.C."/>
            <person name="Labutti K."/>
            <person name="Haridas S."/>
            <person name="Kuo A."/>
            <person name="Salamov A."/>
            <person name="Ahrendt S.R."/>
            <person name="Lipzen A."/>
            <person name="Sullivan W."/>
            <person name="Andreopoulos W.B."/>
            <person name="Clum A."/>
            <person name="Lindquist E."/>
            <person name="Daum C."/>
            <person name="Ramamoorthy G.K."/>
            <person name="Gryganskyi A."/>
            <person name="Culley D."/>
            <person name="Magnuson J.K."/>
            <person name="James T.Y."/>
            <person name="O'Malley M.A."/>
            <person name="Stajich J.E."/>
            <person name="Spatafora J.W."/>
            <person name="Visel A."/>
            <person name="Grigoriev I.V."/>
        </authorList>
    </citation>
    <scope>NUCLEOTIDE SEQUENCE [LARGE SCALE GENOMIC DNA]</scope>
    <source>
        <strain evidence="2 3">CBS 115471</strain>
    </source>
</reference>
<accession>A0A1Y1ZZM5</accession>
<feature type="signal peptide" evidence="1">
    <location>
        <begin position="1"/>
        <end position="22"/>
    </location>
</feature>
<dbReference type="AlphaFoldDB" id="A0A1Y1ZZM5"/>
<evidence type="ECO:0000313" key="3">
    <source>
        <dbReference type="Proteomes" id="UP000193144"/>
    </source>
</evidence>
<protein>
    <submittedName>
        <fullName evidence="2">Uncharacterized protein</fullName>
    </submittedName>
</protein>
<dbReference type="InterPro" id="IPR038765">
    <property type="entry name" value="Papain-like_cys_pep_sf"/>
</dbReference>
<comment type="caution">
    <text evidence="2">The sequence shown here is derived from an EMBL/GenBank/DDBJ whole genome shotgun (WGS) entry which is preliminary data.</text>
</comment>
<evidence type="ECO:0000313" key="2">
    <source>
        <dbReference type="EMBL" id="ORY15721.1"/>
    </source>
</evidence>
<dbReference type="Gene3D" id="3.40.395.10">
    <property type="entry name" value="Adenoviral Proteinase, Chain A"/>
    <property type="match status" value="1"/>
</dbReference>
<keyword evidence="3" id="KW-1185">Reference proteome</keyword>
<dbReference type="EMBL" id="MCFA01000023">
    <property type="protein sequence ID" value="ORY15721.1"/>
    <property type="molecule type" value="Genomic_DNA"/>
</dbReference>